<dbReference type="Gene3D" id="3.40.50.9100">
    <property type="entry name" value="Dehydroquinase, class II"/>
    <property type="match status" value="1"/>
</dbReference>
<accession>A0A105PTC3</accession>
<dbReference type="HAMAP" id="MF_00169">
    <property type="entry name" value="AroQ"/>
    <property type="match status" value="1"/>
</dbReference>
<dbReference type="GO" id="GO:0009073">
    <property type="term" value="P:aromatic amino acid family biosynthetic process"/>
    <property type="evidence" value="ECO:0007669"/>
    <property type="project" value="UniProtKB-KW"/>
</dbReference>
<feature type="binding site" evidence="7">
    <location>
        <begin position="100"/>
        <end position="101"/>
    </location>
    <ligand>
        <name>substrate</name>
    </ligand>
</feature>
<feature type="binding site" evidence="7">
    <location>
        <position position="86"/>
    </location>
    <ligand>
        <name>substrate</name>
    </ligand>
</feature>
<dbReference type="Pfam" id="PF01220">
    <property type="entry name" value="DHquinase_II"/>
    <property type="match status" value="1"/>
</dbReference>
<organism evidence="11 12">
    <name type="scientific">Burkholderia ubonensis</name>
    <dbReference type="NCBI Taxonomy" id="101571"/>
    <lineage>
        <taxon>Bacteria</taxon>
        <taxon>Pseudomonadati</taxon>
        <taxon>Pseudomonadota</taxon>
        <taxon>Betaproteobacteria</taxon>
        <taxon>Burkholderiales</taxon>
        <taxon>Burkholderiaceae</taxon>
        <taxon>Burkholderia</taxon>
        <taxon>Burkholderia cepacia complex</taxon>
    </lineage>
</organism>
<evidence type="ECO:0000256" key="9">
    <source>
        <dbReference type="PIRSR" id="PIRSR001399-3"/>
    </source>
</evidence>
<dbReference type="GO" id="GO:0008652">
    <property type="term" value="P:amino acid biosynthetic process"/>
    <property type="evidence" value="ECO:0007669"/>
    <property type="project" value="UniProtKB-KW"/>
</dbReference>
<dbReference type="InterPro" id="IPR001874">
    <property type="entry name" value="DHquinase_II"/>
</dbReference>
<dbReference type="NCBIfam" id="NF003807">
    <property type="entry name" value="PRK05395.1-4"/>
    <property type="match status" value="1"/>
</dbReference>
<dbReference type="EMBL" id="LPAD01000110">
    <property type="protein sequence ID" value="KVN74898.1"/>
    <property type="molecule type" value="Genomic_DNA"/>
</dbReference>
<dbReference type="GO" id="GO:0019631">
    <property type="term" value="P:quinate catabolic process"/>
    <property type="evidence" value="ECO:0007669"/>
    <property type="project" value="TreeGrafter"/>
</dbReference>
<evidence type="ECO:0000256" key="8">
    <source>
        <dbReference type="PIRSR" id="PIRSR001399-1"/>
    </source>
</evidence>
<comment type="function">
    <text evidence="7">Catalyzes a trans-dehydration via an enolate intermediate.</text>
</comment>
<comment type="subunit">
    <text evidence="4 7">Homododecamer.</text>
</comment>
<evidence type="ECO:0000256" key="5">
    <source>
        <dbReference type="ARBA" id="ARBA00012060"/>
    </source>
</evidence>
<comment type="similarity">
    <text evidence="3 7">Belongs to the type-II 3-dehydroquinase family.</text>
</comment>
<protein>
    <recommendedName>
        <fullName evidence="5 7">3-dehydroquinate dehydratase</fullName>
        <shortName evidence="7">3-dehydroquinase</shortName>
        <ecNumber evidence="5 7">4.2.1.10</ecNumber>
    </recommendedName>
    <alternativeName>
        <fullName evidence="7">Type II DHQase</fullName>
    </alternativeName>
</protein>
<dbReference type="NCBIfam" id="NF003805">
    <property type="entry name" value="PRK05395.1-2"/>
    <property type="match status" value="1"/>
</dbReference>
<feature type="active site" description="Proton donor" evidence="7 8">
    <location>
        <position position="99"/>
    </location>
</feature>
<feature type="binding site" evidence="7">
    <location>
        <position position="73"/>
    </location>
    <ligand>
        <name>substrate</name>
    </ligand>
</feature>
<dbReference type="PANTHER" id="PTHR21272:SF3">
    <property type="entry name" value="CATABOLIC 3-DEHYDROQUINASE"/>
    <property type="match status" value="1"/>
</dbReference>
<comment type="pathway">
    <text evidence="2 7">Metabolic intermediate biosynthesis; chorismate biosynthesis; chorismate from D-erythrose 4-phosphate and phosphoenolpyruvate: step 3/7.</text>
</comment>
<evidence type="ECO:0000256" key="7">
    <source>
        <dbReference type="HAMAP-Rule" id="MF_00169"/>
    </source>
</evidence>
<feature type="active site" description="Proton acceptor" evidence="7 8">
    <location>
        <position position="23"/>
    </location>
</feature>
<evidence type="ECO:0000256" key="4">
    <source>
        <dbReference type="ARBA" id="ARBA00011193"/>
    </source>
</evidence>
<evidence type="ECO:0000313" key="13">
    <source>
        <dbReference type="Proteomes" id="UP000095100"/>
    </source>
</evidence>
<reference evidence="11 12" key="1">
    <citation type="submission" date="2015-11" db="EMBL/GenBank/DDBJ databases">
        <title>Expanding the genomic diversity of Burkholderia species for the development of highly accurate diagnostics.</title>
        <authorList>
            <person name="Sahl J."/>
            <person name="Keim P."/>
            <person name="Wagner D."/>
        </authorList>
    </citation>
    <scope>NUCLEOTIDE SEQUENCE [LARGE SCALE GENOMIC DNA]</scope>
    <source>
        <strain evidence="11 12">MSMB1585WGS</strain>
    </source>
</reference>
<keyword evidence="7" id="KW-0028">Amino-acid biosynthesis</keyword>
<sequence>MRTLLMINGPNLGRLGSRKPDIYGTATLHDITRRLEALAEAGGWSVVAFQSNHEGEIIDCLEARRDVDALILNPGALMMNGWALRDALEDFPAPWIEVHLSNIWSRESFRHTSILAPLAAGVIAGLGSEGYLLAATGLMRGAGRPAVEPAARP</sequence>
<dbReference type="Proteomes" id="UP000095100">
    <property type="component" value="Chromosome 3"/>
</dbReference>
<name>A0A105PTC3_9BURK</name>
<dbReference type="Proteomes" id="UP000057910">
    <property type="component" value="Unassembled WGS sequence"/>
</dbReference>
<evidence type="ECO:0000313" key="11">
    <source>
        <dbReference type="EMBL" id="KVN74898.1"/>
    </source>
</evidence>
<keyword evidence="6 7" id="KW-0456">Lyase</keyword>
<dbReference type="GO" id="GO:0003855">
    <property type="term" value="F:3-dehydroquinate dehydratase activity"/>
    <property type="evidence" value="ECO:0007669"/>
    <property type="project" value="UniProtKB-UniRule"/>
</dbReference>
<feature type="binding site" evidence="7">
    <location>
        <position position="110"/>
    </location>
    <ligand>
        <name>substrate</name>
    </ligand>
</feature>
<dbReference type="SUPFAM" id="SSF52304">
    <property type="entry name" value="Type II 3-dehydroquinate dehydratase"/>
    <property type="match status" value="1"/>
</dbReference>
<evidence type="ECO:0000256" key="3">
    <source>
        <dbReference type="ARBA" id="ARBA00011037"/>
    </source>
</evidence>
<evidence type="ECO:0000256" key="2">
    <source>
        <dbReference type="ARBA" id="ARBA00004902"/>
    </source>
</evidence>
<comment type="catalytic activity">
    <reaction evidence="1 7">
        <text>3-dehydroquinate = 3-dehydroshikimate + H2O</text>
        <dbReference type="Rhea" id="RHEA:21096"/>
        <dbReference type="ChEBI" id="CHEBI:15377"/>
        <dbReference type="ChEBI" id="CHEBI:16630"/>
        <dbReference type="ChEBI" id="CHEBI:32364"/>
        <dbReference type="EC" id="4.2.1.10"/>
    </reaction>
</comment>
<dbReference type="InterPro" id="IPR036441">
    <property type="entry name" value="DHquinase_II_sf"/>
</dbReference>
<proteinExistence type="inferred from homology"/>
<dbReference type="PANTHER" id="PTHR21272">
    <property type="entry name" value="CATABOLIC 3-DEHYDROQUINASE"/>
    <property type="match status" value="1"/>
</dbReference>
<comment type="caution">
    <text evidence="7">Lacks conserved residue(s) required for the propagation of feature annotation.</text>
</comment>
<gene>
    <name evidence="7" type="primary">aroQ</name>
    <name evidence="11" type="ORF">WJ68_27655</name>
    <name evidence="10" type="ORF">WK67_03110</name>
</gene>
<dbReference type="RefSeq" id="WP_059713106.1">
    <property type="nucleotide sequence ID" value="NZ_CP013445.1"/>
</dbReference>
<dbReference type="EMBL" id="CP013445">
    <property type="protein sequence ID" value="AOK21742.1"/>
    <property type="molecule type" value="Genomic_DNA"/>
</dbReference>
<evidence type="ECO:0000313" key="12">
    <source>
        <dbReference type="Proteomes" id="UP000057910"/>
    </source>
</evidence>
<reference evidence="10 13" key="2">
    <citation type="submission" date="2015-12" db="EMBL/GenBank/DDBJ databases">
        <title>Diversity of Burkholderia near neighbor genomes.</title>
        <authorList>
            <person name="Sahl J."/>
            <person name="Wagner D."/>
            <person name="Keim P."/>
        </authorList>
    </citation>
    <scope>NUCLEOTIDE SEQUENCE [LARGE SCALE GENOMIC DNA]</scope>
    <source>
        <strain evidence="10 13">MSMB1189WGS</strain>
    </source>
</reference>
<dbReference type="GO" id="GO:0009423">
    <property type="term" value="P:chorismate biosynthetic process"/>
    <property type="evidence" value="ECO:0007669"/>
    <property type="project" value="UniProtKB-UniRule"/>
</dbReference>
<dbReference type="EC" id="4.2.1.10" evidence="5 7"/>
<keyword evidence="7" id="KW-0057">Aromatic amino acid biosynthesis</keyword>
<dbReference type="AlphaFoldDB" id="A0A105PTC3"/>
<evidence type="ECO:0000256" key="1">
    <source>
        <dbReference type="ARBA" id="ARBA00001864"/>
    </source>
</evidence>
<dbReference type="PIRSF" id="PIRSF001399">
    <property type="entry name" value="DHquinase_II"/>
    <property type="match status" value="1"/>
</dbReference>
<evidence type="ECO:0000256" key="6">
    <source>
        <dbReference type="ARBA" id="ARBA00023239"/>
    </source>
</evidence>
<feature type="site" description="Transition state stabilizer" evidence="7 9">
    <location>
        <position position="18"/>
    </location>
</feature>
<evidence type="ECO:0000313" key="10">
    <source>
        <dbReference type="EMBL" id="AOK21742.1"/>
    </source>
</evidence>
<dbReference type="CDD" id="cd00466">
    <property type="entry name" value="DHQase_II"/>
    <property type="match status" value="1"/>
</dbReference>